<comment type="caution">
    <text evidence="2">The sequence shown here is derived from an EMBL/GenBank/DDBJ whole genome shotgun (WGS) entry which is preliminary data.</text>
</comment>
<protein>
    <submittedName>
        <fullName evidence="2">GNAT family N-acetyltransferase</fullName>
        <ecNumber evidence="3">2.3.-.-</ecNumber>
    </submittedName>
</protein>
<feature type="domain" description="N-acetyltransferase" evidence="1">
    <location>
        <begin position="7"/>
        <end position="166"/>
    </location>
</feature>
<sequence>MLQEGEIILRPLADQDQEALASLANNKKIWDNLRDLMPHPYTVRDAQAFIQMTGQEDPQMTFAIAYEGQLCGVIGLVGQTDVYRKTAEIGYWIGEPFWGQGIGTTAVKLVTAYGLHQLGFMRLHAGIFEYNEASMRVLAKNGYTKEGVFQKAIFKNDQIWDEHRFSITR</sequence>
<dbReference type="EMBL" id="VKKZ01000021">
    <property type="protein sequence ID" value="KAA6433426.1"/>
    <property type="molecule type" value="Genomic_DNA"/>
</dbReference>
<dbReference type="SUPFAM" id="SSF55729">
    <property type="entry name" value="Acyl-CoA N-acyltransferases (Nat)"/>
    <property type="match status" value="1"/>
</dbReference>
<evidence type="ECO:0000259" key="1">
    <source>
        <dbReference type="PROSITE" id="PS51186"/>
    </source>
</evidence>
<accession>A0A5M8QF88</accession>
<dbReference type="InterPro" id="IPR016181">
    <property type="entry name" value="Acyl_CoA_acyltransferase"/>
</dbReference>
<dbReference type="Proteomes" id="UP001570846">
    <property type="component" value="Unassembled WGS sequence"/>
</dbReference>
<evidence type="ECO:0000313" key="4">
    <source>
        <dbReference type="Proteomes" id="UP000323866"/>
    </source>
</evidence>
<dbReference type="InterPro" id="IPR000182">
    <property type="entry name" value="GNAT_dom"/>
</dbReference>
<keyword evidence="2" id="KW-0808">Transferase</keyword>
<reference evidence="2 4" key="1">
    <citation type="submission" date="2019-07" db="EMBL/GenBank/DDBJ databases">
        <authorList>
            <person name="Qu J.-H."/>
        </authorList>
    </citation>
    <scope>NUCLEOTIDE SEQUENCE [LARGE SCALE GENOMIC DNA]</scope>
    <source>
        <strain evidence="2 4">MDT1-10-3</strain>
    </source>
</reference>
<dbReference type="AlphaFoldDB" id="A0A5M8QF88"/>
<dbReference type="Gene3D" id="3.40.630.30">
    <property type="match status" value="1"/>
</dbReference>
<dbReference type="PANTHER" id="PTHR43328:SF1">
    <property type="entry name" value="N-ACETYLTRANSFERASE DOMAIN-CONTAINING PROTEIN"/>
    <property type="match status" value="1"/>
</dbReference>
<dbReference type="RefSeq" id="WP_149099085.1">
    <property type="nucleotide sequence ID" value="NZ_BMMG01000004.1"/>
</dbReference>
<keyword evidence="5" id="KW-1185">Reference proteome</keyword>
<reference evidence="2 4" key="2">
    <citation type="submission" date="2019-09" db="EMBL/GenBank/DDBJ databases">
        <title>A bacterium isolated from glacier soil.</title>
        <authorList>
            <person name="Liu Q."/>
        </authorList>
    </citation>
    <scope>NUCLEOTIDE SEQUENCE [LARGE SCALE GENOMIC DNA]</scope>
    <source>
        <strain evidence="2 4">MDT1-10-3</strain>
    </source>
</reference>
<dbReference type="Proteomes" id="UP000323866">
    <property type="component" value="Unassembled WGS sequence"/>
</dbReference>
<evidence type="ECO:0000313" key="3">
    <source>
        <dbReference type="EMBL" id="MFA1771064.1"/>
    </source>
</evidence>
<evidence type="ECO:0000313" key="5">
    <source>
        <dbReference type="Proteomes" id="UP001570846"/>
    </source>
</evidence>
<reference evidence="3 5" key="3">
    <citation type="submission" date="2024-08" db="EMBL/GenBank/DDBJ databases">
        <authorList>
            <person name="Wei W."/>
        </authorList>
    </citation>
    <scope>NUCLEOTIDE SEQUENCE [LARGE SCALE GENOMIC DNA]</scope>
    <source>
        <strain evidence="3 5">XU2</strain>
    </source>
</reference>
<dbReference type="PANTHER" id="PTHR43328">
    <property type="entry name" value="ACETYLTRANSFERASE-RELATED"/>
    <property type="match status" value="1"/>
</dbReference>
<dbReference type="OrthoDB" id="9788916at2"/>
<organism evidence="2 4">
    <name type="scientific">Rufibacter glacialis</name>
    <dbReference type="NCBI Taxonomy" id="1259555"/>
    <lineage>
        <taxon>Bacteria</taxon>
        <taxon>Pseudomonadati</taxon>
        <taxon>Bacteroidota</taxon>
        <taxon>Cytophagia</taxon>
        <taxon>Cytophagales</taxon>
        <taxon>Hymenobacteraceae</taxon>
        <taxon>Rufibacter</taxon>
    </lineage>
</organism>
<proteinExistence type="predicted"/>
<dbReference type="GO" id="GO:0016747">
    <property type="term" value="F:acyltransferase activity, transferring groups other than amino-acyl groups"/>
    <property type="evidence" value="ECO:0007669"/>
    <property type="project" value="InterPro"/>
</dbReference>
<dbReference type="PROSITE" id="PS51186">
    <property type="entry name" value="GNAT"/>
    <property type="match status" value="1"/>
</dbReference>
<dbReference type="EC" id="2.3.-.-" evidence="3"/>
<dbReference type="EMBL" id="JBGOGF010000003">
    <property type="protein sequence ID" value="MFA1771064.1"/>
    <property type="molecule type" value="Genomic_DNA"/>
</dbReference>
<keyword evidence="3" id="KW-0012">Acyltransferase</keyword>
<name>A0A5M8QF88_9BACT</name>
<gene>
    <name evidence="3" type="ORF">ACD591_07150</name>
    <name evidence="2" type="ORF">FOE74_13200</name>
</gene>
<evidence type="ECO:0000313" key="2">
    <source>
        <dbReference type="EMBL" id="KAA6433426.1"/>
    </source>
</evidence>
<dbReference type="Pfam" id="PF13302">
    <property type="entry name" value="Acetyltransf_3"/>
    <property type="match status" value="1"/>
</dbReference>